<dbReference type="eggNOG" id="KOG1556">
    <property type="taxonomic scope" value="Eukaryota"/>
</dbReference>
<dbReference type="PANTHER" id="PTHR10540">
    <property type="entry name" value="EUKARYOTIC TRANSLATION INITIATION FACTOR 3 SUBUNIT F-RELATED"/>
    <property type="match status" value="1"/>
</dbReference>
<dbReference type="Gene3D" id="3.40.140.10">
    <property type="entry name" value="Cytidine Deaminase, domain 2"/>
    <property type="match status" value="1"/>
</dbReference>
<dbReference type="OrthoDB" id="10256771at2759"/>
<comment type="similarity">
    <text evidence="1">Belongs to the peptidase M67A family.</text>
</comment>
<dbReference type="Pfam" id="PF01398">
    <property type="entry name" value="JAB"/>
    <property type="match status" value="1"/>
</dbReference>
<dbReference type="InterPro" id="IPR024969">
    <property type="entry name" value="EIF3F/CSN6-like_C"/>
</dbReference>
<dbReference type="CDD" id="cd08062">
    <property type="entry name" value="MPN_RPN7_8"/>
    <property type="match status" value="1"/>
</dbReference>
<reference evidence="4 5" key="1">
    <citation type="submission" date="2010-05" db="EMBL/GenBank/DDBJ databases">
        <title>The Genome Sequence of Thecamonas trahens ATCC 50062.</title>
        <authorList>
            <consortium name="The Broad Institute Genome Sequencing Platform"/>
            <person name="Russ C."/>
            <person name="Cuomo C."/>
            <person name="Shea T."/>
            <person name="Young S.K."/>
            <person name="Zeng Q."/>
            <person name="Koehrsen M."/>
            <person name="Haas B."/>
            <person name="Borodovsky M."/>
            <person name="Guigo R."/>
            <person name="Alvarado L."/>
            <person name="Berlin A."/>
            <person name="Bochicchio J."/>
            <person name="Borenstein D."/>
            <person name="Chapman S."/>
            <person name="Chen Z."/>
            <person name="Freedman E."/>
            <person name="Gellesch M."/>
            <person name="Goldberg J."/>
            <person name="Griggs A."/>
            <person name="Gujja S."/>
            <person name="Heilman E."/>
            <person name="Heiman D."/>
            <person name="Hepburn T."/>
            <person name="Howarth C."/>
            <person name="Jen D."/>
            <person name="Larson L."/>
            <person name="Mehta T."/>
            <person name="Park D."/>
            <person name="Pearson M."/>
            <person name="Roberts A."/>
            <person name="Saif S."/>
            <person name="Shenoy N."/>
            <person name="Sisk P."/>
            <person name="Stolte C."/>
            <person name="Sykes S."/>
            <person name="Thomson T."/>
            <person name="Walk T."/>
            <person name="White J."/>
            <person name="Yandava C."/>
            <person name="Burger G."/>
            <person name="Gray M.W."/>
            <person name="Holland P.W.H."/>
            <person name="King N."/>
            <person name="Lang F.B.F."/>
            <person name="Roger A.J."/>
            <person name="Ruiz-Trillo I."/>
            <person name="Lander E."/>
            <person name="Nusbaum C."/>
        </authorList>
    </citation>
    <scope>NUCLEOTIDE SEQUENCE [LARGE SCALE GENOMIC DNA]</scope>
    <source>
        <strain evidence="4 5">ATCC 50062</strain>
    </source>
</reference>
<dbReference type="InterPro" id="IPR037518">
    <property type="entry name" value="MPN"/>
</dbReference>
<dbReference type="InterPro" id="IPR033858">
    <property type="entry name" value="MPN_RPN7_8"/>
</dbReference>
<accession>A0A0L0DR60</accession>
<proteinExistence type="inferred from homology"/>
<dbReference type="PROSITE" id="PS50249">
    <property type="entry name" value="MPN"/>
    <property type="match status" value="1"/>
</dbReference>
<dbReference type="OMA" id="HAMSIKT"/>
<dbReference type="EMBL" id="GL349438">
    <property type="protein sequence ID" value="KNC54760.1"/>
    <property type="molecule type" value="Genomic_DNA"/>
</dbReference>
<keyword evidence="5" id="KW-1185">Reference proteome</keyword>
<dbReference type="GO" id="GO:0043161">
    <property type="term" value="P:proteasome-mediated ubiquitin-dependent protein catabolic process"/>
    <property type="evidence" value="ECO:0007669"/>
    <property type="project" value="TreeGrafter"/>
</dbReference>
<dbReference type="GeneID" id="25561356"/>
<evidence type="ECO:0000259" key="3">
    <source>
        <dbReference type="PROSITE" id="PS50249"/>
    </source>
</evidence>
<evidence type="ECO:0000256" key="1">
    <source>
        <dbReference type="ARBA" id="ARBA00008568"/>
    </source>
</evidence>
<evidence type="ECO:0000256" key="2">
    <source>
        <dbReference type="ARBA" id="ARBA00022942"/>
    </source>
</evidence>
<dbReference type="SMART" id="SM00232">
    <property type="entry name" value="JAB_MPN"/>
    <property type="match status" value="1"/>
</dbReference>
<evidence type="ECO:0000313" key="5">
    <source>
        <dbReference type="Proteomes" id="UP000054408"/>
    </source>
</evidence>
<dbReference type="InterPro" id="IPR000555">
    <property type="entry name" value="JAMM/MPN+_dom"/>
</dbReference>
<sequence>MQAPTSVTVHPVVLLSVVDHYNRVASGSRNKRVVGVLLGEKYKDGRIDVTNSFAVPFDENSKNPGIFYLNHDFLERMFGMFKKVAAKEKIVGWYHSGPKIRESDLAINEIFRGYVRDPVLTIIDAYYAVEEIPEDGSEPRKTFRHIASDIGAEEAEEVGVEHLLRDINDSTLSTLSNEVKHKLNGLRGLGERLRAMQKYLENVVNGVLPVNHEIVAQIQDVFNLLPNISSEGMVKAFAVKTNDNMVVLYLAALIRSVLALHNLLNNKIFTKSAEQKADEELDAADAAAAKSAAAASAAATDASSSAKSGKDAE</sequence>
<dbReference type="GO" id="GO:0005838">
    <property type="term" value="C:proteasome regulatory particle"/>
    <property type="evidence" value="ECO:0007669"/>
    <property type="project" value="InterPro"/>
</dbReference>
<keyword evidence="2 4" id="KW-0647">Proteasome</keyword>
<dbReference type="RefSeq" id="XP_013761660.1">
    <property type="nucleotide sequence ID" value="XM_013906206.1"/>
</dbReference>
<feature type="domain" description="MPN" evidence="3">
    <location>
        <begin position="7"/>
        <end position="151"/>
    </location>
</feature>
<organism evidence="4 5">
    <name type="scientific">Thecamonas trahens ATCC 50062</name>
    <dbReference type="NCBI Taxonomy" id="461836"/>
    <lineage>
        <taxon>Eukaryota</taxon>
        <taxon>Apusozoa</taxon>
        <taxon>Apusomonadida</taxon>
        <taxon>Apusomonadidae</taxon>
        <taxon>Thecamonas</taxon>
    </lineage>
</organism>
<dbReference type="GO" id="GO:0008237">
    <property type="term" value="F:metallopeptidase activity"/>
    <property type="evidence" value="ECO:0007669"/>
    <property type="project" value="InterPro"/>
</dbReference>
<protein>
    <submittedName>
        <fullName evidence="4">26S proteasome non-ATPase regulatory subunit 7</fullName>
    </submittedName>
</protein>
<dbReference type="AlphaFoldDB" id="A0A0L0DR60"/>
<dbReference type="STRING" id="461836.A0A0L0DR60"/>
<dbReference type="Proteomes" id="UP000054408">
    <property type="component" value="Unassembled WGS sequence"/>
</dbReference>
<dbReference type="Pfam" id="PF13012">
    <property type="entry name" value="MitMem_reg"/>
    <property type="match status" value="1"/>
</dbReference>
<name>A0A0L0DR60_THETB</name>
<evidence type="ECO:0000313" key="4">
    <source>
        <dbReference type="EMBL" id="KNC54760.1"/>
    </source>
</evidence>
<dbReference type="PANTHER" id="PTHR10540:SF7">
    <property type="entry name" value="26S PROTEASOME NON-ATPASE REGULATORY SUBUNIT 7"/>
    <property type="match status" value="1"/>
</dbReference>
<gene>
    <name evidence="4" type="ORF">AMSG_01611</name>
</gene>